<sequence length="427" mass="46846">MTMDRRRFLSGAAALAAALGTAGGLTACGGGRLQASPDRLSLFTYLDATQAPLLDQVLDSFRDESGITVRHDTLPGSGAALFPDKVRTQLLGARPPDLFMMWGGQIAAPFIDAGQIAALDEVYARHGWDELLNPAAVRDMTFDGHRYGLPGVIANLGCWYRTDLFERAGVSVPTSYDELEDVCDRIVASGVVPLATGGVYGWDPMRLFEYLLEITAGPELHDRLLVGEASWDRAEVRDAFGLFRKWVERKWVPEGFLGITPDVADSYLTQGTGAFLITGQWQEYTNNASGLDPELFGTFVLPTGHDVVRTSGWTEGFFLSKASPNGENAARLFDFLLTPPAQETFAGFRTPLTDLAPDPGELPLNARWLELGRRHPHYVIQDQAFPKDVSDAYFQIQSDIAQDNVSPRDAAARMQDAVTTWKEGQVR</sequence>
<comment type="similarity">
    <text evidence="1">Belongs to the bacterial solute-binding protein 1 family.</text>
</comment>
<accession>A0ABU2M016</accession>
<evidence type="ECO:0000256" key="1">
    <source>
        <dbReference type="ARBA" id="ARBA00008520"/>
    </source>
</evidence>
<dbReference type="InterPro" id="IPR050490">
    <property type="entry name" value="Bact_solute-bd_prot1"/>
</dbReference>
<dbReference type="PANTHER" id="PTHR43649">
    <property type="entry name" value="ARABINOSE-BINDING PROTEIN-RELATED"/>
    <property type="match status" value="1"/>
</dbReference>
<gene>
    <name evidence="4" type="ORF">RNC47_31015</name>
</gene>
<evidence type="ECO:0000313" key="5">
    <source>
        <dbReference type="Proteomes" id="UP001183420"/>
    </source>
</evidence>
<dbReference type="InterPro" id="IPR006311">
    <property type="entry name" value="TAT_signal"/>
</dbReference>
<protein>
    <submittedName>
        <fullName evidence="4">Extracellular solute-binding protein</fullName>
    </submittedName>
</protein>
<dbReference type="InterPro" id="IPR006059">
    <property type="entry name" value="SBP"/>
</dbReference>
<keyword evidence="2" id="KW-0813">Transport</keyword>
<dbReference type="Proteomes" id="UP001183420">
    <property type="component" value="Unassembled WGS sequence"/>
</dbReference>
<organism evidence="4 5">
    <name type="scientific">Streptomyces millisiae</name>
    <dbReference type="NCBI Taxonomy" id="3075542"/>
    <lineage>
        <taxon>Bacteria</taxon>
        <taxon>Bacillati</taxon>
        <taxon>Actinomycetota</taxon>
        <taxon>Actinomycetes</taxon>
        <taxon>Kitasatosporales</taxon>
        <taxon>Streptomycetaceae</taxon>
        <taxon>Streptomyces</taxon>
    </lineage>
</organism>
<dbReference type="SUPFAM" id="SSF53850">
    <property type="entry name" value="Periplasmic binding protein-like II"/>
    <property type="match status" value="1"/>
</dbReference>
<evidence type="ECO:0000256" key="3">
    <source>
        <dbReference type="SAM" id="SignalP"/>
    </source>
</evidence>
<dbReference type="PROSITE" id="PS51318">
    <property type="entry name" value="TAT"/>
    <property type="match status" value="1"/>
</dbReference>
<dbReference type="Pfam" id="PF01547">
    <property type="entry name" value="SBP_bac_1"/>
    <property type="match status" value="1"/>
</dbReference>
<dbReference type="Gene3D" id="3.40.190.10">
    <property type="entry name" value="Periplasmic binding protein-like II"/>
    <property type="match status" value="2"/>
</dbReference>
<feature type="chain" id="PRO_5047100926" evidence="3">
    <location>
        <begin position="28"/>
        <end position="427"/>
    </location>
</feature>
<reference evidence="5" key="1">
    <citation type="submission" date="2023-07" db="EMBL/GenBank/DDBJ databases">
        <title>30 novel species of actinomycetes from the DSMZ collection.</title>
        <authorList>
            <person name="Nouioui I."/>
        </authorList>
    </citation>
    <scope>NUCLEOTIDE SEQUENCE [LARGE SCALE GENOMIC DNA]</scope>
    <source>
        <strain evidence="5">DSM 44918</strain>
    </source>
</reference>
<evidence type="ECO:0000256" key="2">
    <source>
        <dbReference type="ARBA" id="ARBA00022448"/>
    </source>
</evidence>
<dbReference type="PANTHER" id="PTHR43649:SF29">
    <property type="entry name" value="OSMOPROTECTIVE COMPOUNDS-BINDING PROTEIN GGTB"/>
    <property type="match status" value="1"/>
</dbReference>
<proteinExistence type="inferred from homology"/>
<dbReference type="PROSITE" id="PS51257">
    <property type="entry name" value="PROKAR_LIPOPROTEIN"/>
    <property type="match status" value="1"/>
</dbReference>
<keyword evidence="5" id="KW-1185">Reference proteome</keyword>
<dbReference type="EMBL" id="JAVREM010000072">
    <property type="protein sequence ID" value="MDT0322752.1"/>
    <property type="molecule type" value="Genomic_DNA"/>
</dbReference>
<keyword evidence="3" id="KW-0732">Signal</keyword>
<comment type="caution">
    <text evidence="4">The sequence shown here is derived from an EMBL/GenBank/DDBJ whole genome shotgun (WGS) entry which is preliminary data.</text>
</comment>
<dbReference type="RefSeq" id="WP_311603545.1">
    <property type="nucleotide sequence ID" value="NZ_JAVREM010000072.1"/>
</dbReference>
<name>A0ABU2M016_9ACTN</name>
<evidence type="ECO:0000313" key="4">
    <source>
        <dbReference type="EMBL" id="MDT0322752.1"/>
    </source>
</evidence>
<feature type="signal peptide" evidence="3">
    <location>
        <begin position="1"/>
        <end position="27"/>
    </location>
</feature>